<evidence type="ECO:0000313" key="2">
    <source>
        <dbReference type="EMBL" id="AAZ60739.1"/>
    </source>
</evidence>
<sequence length="117" mass="12775">MKVNRNRHGQTLHGAFGVCVALAGAALWLCAAPRPAVAQSAGMANLLHGHERPSTHASEAASSQREARARAERHRAEQREAERAGHQGRSGSSLSPDERRKLRQNLYDLGREMYRGG</sequence>
<proteinExistence type="predicted"/>
<evidence type="ECO:0000256" key="1">
    <source>
        <dbReference type="SAM" id="MobiDB-lite"/>
    </source>
</evidence>
<dbReference type="HOGENOM" id="CLU_2104938_0_0_4"/>
<dbReference type="KEGG" id="reu:Reut_A1369"/>
<keyword evidence="2" id="KW-0812">Transmembrane</keyword>
<accession>Q472E4</accession>
<gene>
    <name evidence="2" type="ordered locus">Reut_A1369</name>
</gene>
<dbReference type="OrthoDB" id="8970325at2"/>
<reference evidence="2" key="1">
    <citation type="submission" date="2005-08" db="EMBL/GenBank/DDBJ databases">
        <title>Complete sequence of Chromosome1 of Ralstonia eutropha JMP134.</title>
        <authorList>
            <person name="Copeland A."/>
            <person name="Lucas S."/>
            <person name="Lapidus A."/>
            <person name="Barry K."/>
            <person name="Detter J.C."/>
            <person name="Glavina T."/>
            <person name="Hammon N."/>
            <person name="Israni S."/>
            <person name="Pitluck S."/>
            <person name="Goltsman E."/>
            <person name="Martinez M."/>
            <person name="Schmutz J."/>
            <person name="Larimer F."/>
            <person name="Land M."/>
            <person name="Lykidis A."/>
            <person name="Richardson P."/>
        </authorList>
    </citation>
    <scope>NUCLEOTIDE SEQUENCE</scope>
    <source>
        <strain evidence="2">JMP134</strain>
    </source>
</reference>
<dbReference type="AlphaFoldDB" id="Q472E4"/>
<organism evidence="2">
    <name type="scientific">Cupriavidus pinatubonensis (strain JMP 134 / LMG 1197)</name>
    <name type="common">Cupriavidus necator (strain JMP 134)</name>
    <dbReference type="NCBI Taxonomy" id="264198"/>
    <lineage>
        <taxon>Bacteria</taxon>
        <taxon>Pseudomonadati</taxon>
        <taxon>Pseudomonadota</taxon>
        <taxon>Betaproteobacteria</taxon>
        <taxon>Burkholderiales</taxon>
        <taxon>Burkholderiaceae</taxon>
        <taxon>Cupriavidus</taxon>
    </lineage>
</organism>
<name>Q472E4_CUPPJ</name>
<keyword evidence="2" id="KW-0472">Membrane</keyword>
<feature type="compositionally biased region" description="Basic and acidic residues" evidence="1">
    <location>
        <begin position="65"/>
        <end position="85"/>
    </location>
</feature>
<feature type="region of interest" description="Disordered" evidence="1">
    <location>
        <begin position="47"/>
        <end position="117"/>
    </location>
</feature>
<dbReference type="EMBL" id="CP000090">
    <property type="protein sequence ID" value="AAZ60739.1"/>
    <property type="molecule type" value="Genomic_DNA"/>
</dbReference>
<protein>
    <submittedName>
        <fullName evidence="2">Putative transmembrane protein</fullName>
    </submittedName>
</protein>